<sequence>MKPSFYSFLVVIIFVLSSCGSKIIKEKWLNKEAPAIFKARFETTKGNFDIEAHREWSPKAVDRLYQLISTDFYTDIALFRVVPNFVVQFGIHNNAELNNAWSNYKIEDEPVKKSNAEGTIAFARGGKESRTTQLFINLKNNARLDSLFYNDVSGFPVIAKVTEGMDVVKSFYDGYGEKPGYRQDSIQNKGNQYLKSNFPKLDYIKKAYIVK</sequence>
<feature type="domain" description="PPIase cyclophilin-type" evidence="4">
    <location>
        <begin position="46"/>
        <end position="171"/>
    </location>
</feature>
<dbReference type="EMBL" id="RPFJ01000002">
    <property type="protein sequence ID" value="RPE00040.1"/>
    <property type="molecule type" value="Genomic_DNA"/>
</dbReference>
<dbReference type="InterPro" id="IPR002130">
    <property type="entry name" value="Cyclophilin-type_PPIase_dom"/>
</dbReference>
<dbReference type="GO" id="GO:0003755">
    <property type="term" value="F:peptidyl-prolyl cis-trans isomerase activity"/>
    <property type="evidence" value="ECO:0007669"/>
    <property type="project" value="UniProtKB-KW"/>
</dbReference>
<dbReference type="AlphaFoldDB" id="A0A3N4P8J8"/>
<evidence type="ECO:0000313" key="6">
    <source>
        <dbReference type="Proteomes" id="UP000270856"/>
    </source>
</evidence>
<dbReference type="Proteomes" id="UP000270856">
    <property type="component" value="Unassembled WGS sequence"/>
</dbReference>
<name>A0A3N4P8J8_9FLAO</name>
<keyword evidence="3 5" id="KW-0413">Isomerase</keyword>
<organism evidence="5 6">
    <name type="scientific">Aureibaculum marinum</name>
    <dbReference type="NCBI Taxonomy" id="2487930"/>
    <lineage>
        <taxon>Bacteria</taxon>
        <taxon>Pseudomonadati</taxon>
        <taxon>Bacteroidota</taxon>
        <taxon>Flavobacteriia</taxon>
        <taxon>Flavobacteriales</taxon>
        <taxon>Flavobacteriaceae</taxon>
        <taxon>Aureibaculum</taxon>
    </lineage>
</organism>
<proteinExistence type="predicted"/>
<comment type="caution">
    <text evidence="5">The sequence shown here is derived from an EMBL/GenBank/DDBJ whole genome shotgun (WGS) entry which is preliminary data.</text>
</comment>
<evidence type="ECO:0000259" key="4">
    <source>
        <dbReference type="PROSITE" id="PS50072"/>
    </source>
</evidence>
<dbReference type="Pfam" id="PF00160">
    <property type="entry name" value="Pro_isomerase"/>
    <property type="match status" value="1"/>
</dbReference>
<evidence type="ECO:0000256" key="2">
    <source>
        <dbReference type="ARBA" id="ARBA00023110"/>
    </source>
</evidence>
<gene>
    <name evidence="5" type="ORF">EGM88_01905</name>
</gene>
<dbReference type="PROSITE" id="PS51257">
    <property type="entry name" value="PROKAR_LIPOPROTEIN"/>
    <property type="match status" value="1"/>
</dbReference>
<keyword evidence="2" id="KW-0697">Rotamase</keyword>
<dbReference type="InterPro" id="IPR029000">
    <property type="entry name" value="Cyclophilin-like_dom_sf"/>
</dbReference>
<dbReference type="EC" id="5.2.1.8" evidence="1"/>
<dbReference type="SUPFAM" id="SSF50891">
    <property type="entry name" value="Cyclophilin-like"/>
    <property type="match status" value="1"/>
</dbReference>
<reference evidence="5 6" key="1">
    <citation type="submission" date="2018-11" db="EMBL/GenBank/DDBJ databases">
        <title>Aureibaculum marinum gen. nov., sp. nov., a member of the family Flavobacteriaceae isolated from the Bohai Sea.</title>
        <authorList>
            <person name="Ji X."/>
        </authorList>
    </citation>
    <scope>NUCLEOTIDE SEQUENCE [LARGE SCALE GENOMIC DNA]</scope>
    <source>
        <strain evidence="5 6">BH-SD17</strain>
    </source>
</reference>
<keyword evidence="6" id="KW-1185">Reference proteome</keyword>
<dbReference type="Gene3D" id="2.40.100.10">
    <property type="entry name" value="Cyclophilin-like"/>
    <property type="match status" value="1"/>
</dbReference>
<protein>
    <recommendedName>
        <fullName evidence="1">peptidylprolyl isomerase</fullName>
        <ecNumber evidence="1">5.2.1.8</ecNumber>
    </recommendedName>
</protein>
<dbReference type="PANTHER" id="PTHR43246">
    <property type="entry name" value="PEPTIDYL-PROLYL CIS-TRANS ISOMERASE CYP38, CHLOROPLASTIC"/>
    <property type="match status" value="1"/>
</dbReference>
<evidence type="ECO:0000313" key="5">
    <source>
        <dbReference type="EMBL" id="RPE00040.1"/>
    </source>
</evidence>
<dbReference type="InterPro" id="IPR044665">
    <property type="entry name" value="E_coli_cyclophilin_A-like"/>
</dbReference>
<accession>A0A3N4P8J8</accession>
<dbReference type="PROSITE" id="PS50072">
    <property type="entry name" value="CSA_PPIASE_2"/>
    <property type="match status" value="1"/>
</dbReference>
<evidence type="ECO:0000256" key="1">
    <source>
        <dbReference type="ARBA" id="ARBA00013194"/>
    </source>
</evidence>
<dbReference type="RefSeq" id="WP_123896275.1">
    <property type="nucleotide sequence ID" value="NZ_RPFJ01000002.1"/>
</dbReference>
<evidence type="ECO:0000256" key="3">
    <source>
        <dbReference type="ARBA" id="ARBA00023235"/>
    </source>
</evidence>
<dbReference type="OrthoDB" id="9807797at2"/>